<name>A0A1H6SQ79_9RHOB</name>
<evidence type="ECO:0000313" key="2">
    <source>
        <dbReference type="Proteomes" id="UP000199379"/>
    </source>
</evidence>
<reference evidence="1 2" key="1">
    <citation type="submission" date="2016-10" db="EMBL/GenBank/DDBJ databases">
        <authorList>
            <person name="de Groot N.N."/>
        </authorList>
    </citation>
    <scope>NUCLEOTIDE SEQUENCE [LARGE SCALE GENOMIC DNA]</scope>
    <source>
        <strain evidence="1 2">DSM 29340</strain>
    </source>
</reference>
<dbReference type="NCBIfam" id="NF003322">
    <property type="entry name" value="PRK04334.1-2"/>
    <property type="match status" value="1"/>
</dbReference>
<evidence type="ECO:0000313" key="1">
    <source>
        <dbReference type="EMBL" id="SEI68034.1"/>
    </source>
</evidence>
<dbReference type="PIRSF" id="PIRSF006421">
    <property type="entry name" value="UCP006421"/>
    <property type="match status" value="1"/>
</dbReference>
<organism evidence="1 2">
    <name type="scientific">Cribrihabitans marinus</name>
    <dbReference type="NCBI Taxonomy" id="1227549"/>
    <lineage>
        <taxon>Bacteria</taxon>
        <taxon>Pseudomonadati</taxon>
        <taxon>Pseudomonadota</taxon>
        <taxon>Alphaproteobacteria</taxon>
        <taxon>Rhodobacterales</taxon>
        <taxon>Paracoccaceae</taxon>
        <taxon>Cribrihabitans</taxon>
    </lineage>
</organism>
<proteinExistence type="predicted"/>
<dbReference type="EMBL" id="FNYD01000002">
    <property type="protein sequence ID" value="SEI68034.1"/>
    <property type="molecule type" value="Genomic_DNA"/>
</dbReference>
<dbReference type="Gene3D" id="3.10.520.10">
    <property type="entry name" value="ApbE-like domains"/>
    <property type="match status" value="1"/>
</dbReference>
<gene>
    <name evidence="1" type="ORF">SAMN05444007_102118</name>
</gene>
<protein>
    <submittedName>
        <fullName evidence="1">Uncharacterized protein</fullName>
    </submittedName>
</protein>
<accession>A0A1H6SQ79</accession>
<dbReference type="InterPro" id="IPR007183">
    <property type="entry name" value="UPF0280"/>
</dbReference>
<dbReference type="AlphaFoldDB" id="A0A1H6SQ79"/>
<dbReference type="STRING" id="1227549.SAMN05444007_102118"/>
<sequence length="285" mass="29416">MRPVCAPLPGGRLHLQHGPIDLILGTDGARAEAFAAARQRFDTLLEELVAELDLLRTAVSCEDATPRGTVARAMHRAAQAHLPLFVTPMAAVAGAVADAILAAMTAAAPLRRAYVNNGGDIALHLAPGETFSLAMAGLDRSDLGRIEVVGGNGIGGIATSGRGGRSLSMGIADSVTVLARDAASADVAATLIANAVDLPDHPGIVRCPADTVQDDSDLGPRPVVRAVPPLGPREIDAALDRGRRAADRMAAAGLIRSAALFLQGRSCQTGPRHMRPDTERSLAHA</sequence>
<keyword evidence="2" id="KW-1185">Reference proteome</keyword>
<dbReference type="Proteomes" id="UP000199379">
    <property type="component" value="Unassembled WGS sequence"/>
</dbReference>
<dbReference type="SUPFAM" id="SSF143631">
    <property type="entry name" value="ApbE-like"/>
    <property type="match status" value="1"/>
</dbReference>
<dbReference type="InterPro" id="IPR003374">
    <property type="entry name" value="ApbE-like_sf"/>
</dbReference>
<dbReference type="OrthoDB" id="9814719at2"/>